<evidence type="ECO:0000259" key="8">
    <source>
        <dbReference type="PROSITE" id="PS50850"/>
    </source>
</evidence>
<feature type="transmembrane region" description="Helical" evidence="7">
    <location>
        <begin position="370"/>
        <end position="388"/>
    </location>
</feature>
<feature type="transmembrane region" description="Helical" evidence="7">
    <location>
        <begin position="280"/>
        <end position="298"/>
    </location>
</feature>
<reference evidence="9 10" key="1">
    <citation type="submission" date="2022-11" db="EMBL/GenBank/DDBJ databases">
        <title>Study of microbial diversity in lake waters.</title>
        <authorList>
            <person name="Zhang J."/>
        </authorList>
    </citation>
    <scope>NUCLEOTIDE SEQUENCE [LARGE SCALE GENOMIC DNA]</scope>
    <source>
        <strain evidence="9 10">DT12</strain>
    </source>
</reference>
<feature type="domain" description="Major facilitator superfamily (MFS) profile" evidence="8">
    <location>
        <begin position="7"/>
        <end position="396"/>
    </location>
</feature>
<feature type="transmembrane region" description="Helical" evidence="7">
    <location>
        <begin position="250"/>
        <end position="268"/>
    </location>
</feature>
<evidence type="ECO:0000256" key="2">
    <source>
        <dbReference type="ARBA" id="ARBA00022448"/>
    </source>
</evidence>
<dbReference type="PROSITE" id="PS50850">
    <property type="entry name" value="MFS"/>
    <property type="match status" value="1"/>
</dbReference>
<evidence type="ECO:0000313" key="10">
    <source>
        <dbReference type="Proteomes" id="UP001208017"/>
    </source>
</evidence>
<comment type="caution">
    <text evidence="9">The sequence shown here is derived from an EMBL/GenBank/DDBJ whole genome shotgun (WGS) entry which is preliminary data.</text>
</comment>
<dbReference type="InterPro" id="IPR001958">
    <property type="entry name" value="Tet-R_TetA/multi-R_MdtG-like"/>
</dbReference>
<dbReference type="PANTHER" id="PTHR43414">
    <property type="entry name" value="MULTIDRUG RESISTANCE PROTEIN MDTG"/>
    <property type="match status" value="1"/>
</dbReference>
<feature type="transmembrane region" description="Helical" evidence="7">
    <location>
        <begin position="103"/>
        <end position="125"/>
    </location>
</feature>
<dbReference type="InterPro" id="IPR036259">
    <property type="entry name" value="MFS_trans_sf"/>
</dbReference>
<dbReference type="RefSeq" id="WP_267149741.1">
    <property type="nucleotide sequence ID" value="NZ_JAPMLT010000001.1"/>
</dbReference>
<organism evidence="9 10">
    <name type="scientific">Tumebacillus lacus</name>
    <dbReference type="NCBI Taxonomy" id="2995335"/>
    <lineage>
        <taxon>Bacteria</taxon>
        <taxon>Bacillati</taxon>
        <taxon>Bacillota</taxon>
        <taxon>Bacilli</taxon>
        <taxon>Bacillales</taxon>
        <taxon>Alicyclobacillaceae</taxon>
        <taxon>Tumebacillus</taxon>
    </lineage>
</organism>
<feature type="transmembrane region" description="Helical" evidence="7">
    <location>
        <begin position="165"/>
        <end position="185"/>
    </location>
</feature>
<sequence length="403" mass="43717">MQLWKRNLFVLWFANFTVMAGMSLVMPFLPLYIHELGITDPVELTRWSGLVFSATFMTSAIFAPIWGAVSDRTGRKVMLLRSAIGMSVVMLLMGFATSVEHLFFLRLAMGIISGFIPAAVALLAANTPKEHVGYALGTLQTGAVSGQIIGPLLGGVLAHFMSFQHVFWVTSGLLLVASAIVWVYVKENFKKPEPKTKEERVKVSPFANLRHLKAIWPLFVCSFGITFAMMMVNPLMSVYVAELAPTAENIALFAGLVTASTGVANILFSPRFGKLGDRIGYKRVLLAALLGGSLMYLPQAFVATPWQLVACAFGFGICVGGLLPQVNSLLRSLAPQEVQGRVFGYNTSAMFIGNMAGPNVGGFVAGAFGLHYIFFVSSAILFLNAIWLKFAVPGQKPLSETEK</sequence>
<dbReference type="SUPFAM" id="SSF103473">
    <property type="entry name" value="MFS general substrate transporter"/>
    <property type="match status" value="1"/>
</dbReference>
<dbReference type="PRINTS" id="PR01035">
    <property type="entry name" value="TCRTETA"/>
</dbReference>
<name>A0ABT3WWA4_9BACL</name>
<protein>
    <submittedName>
        <fullName evidence="9">MFS transporter</fullName>
    </submittedName>
</protein>
<evidence type="ECO:0000313" key="9">
    <source>
        <dbReference type="EMBL" id="MCX7568496.1"/>
    </source>
</evidence>
<accession>A0ABT3WWA4</accession>
<keyword evidence="6 7" id="KW-0472">Membrane</keyword>
<feature type="transmembrane region" description="Helical" evidence="7">
    <location>
        <begin position="304"/>
        <end position="323"/>
    </location>
</feature>
<feature type="transmembrane region" description="Helical" evidence="7">
    <location>
        <begin position="78"/>
        <end position="97"/>
    </location>
</feature>
<dbReference type="InterPro" id="IPR020846">
    <property type="entry name" value="MFS_dom"/>
</dbReference>
<comment type="subcellular location">
    <subcellularLocation>
        <location evidence="1">Cell membrane</location>
        <topology evidence="1">Multi-pass membrane protein</topology>
    </subcellularLocation>
</comment>
<dbReference type="Proteomes" id="UP001208017">
    <property type="component" value="Unassembled WGS sequence"/>
</dbReference>
<keyword evidence="3" id="KW-1003">Cell membrane</keyword>
<evidence type="ECO:0000256" key="6">
    <source>
        <dbReference type="ARBA" id="ARBA00023136"/>
    </source>
</evidence>
<evidence type="ECO:0000256" key="7">
    <source>
        <dbReference type="SAM" id="Phobius"/>
    </source>
</evidence>
<feature type="transmembrane region" description="Helical" evidence="7">
    <location>
        <begin position="45"/>
        <end position="66"/>
    </location>
</feature>
<feature type="transmembrane region" description="Helical" evidence="7">
    <location>
        <begin position="343"/>
        <end position="364"/>
    </location>
</feature>
<keyword evidence="5 7" id="KW-1133">Transmembrane helix</keyword>
<evidence type="ECO:0000256" key="1">
    <source>
        <dbReference type="ARBA" id="ARBA00004651"/>
    </source>
</evidence>
<evidence type="ECO:0000256" key="3">
    <source>
        <dbReference type="ARBA" id="ARBA00022475"/>
    </source>
</evidence>
<feature type="transmembrane region" description="Helical" evidence="7">
    <location>
        <begin position="132"/>
        <end position="153"/>
    </location>
</feature>
<dbReference type="InterPro" id="IPR011701">
    <property type="entry name" value="MFS"/>
</dbReference>
<evidence type="ECO:0000256" key="4">
    <source>
        <dbReference type="ARBA" id="ARBA00022692"/>
    </source>
</evidence>
<keyword evidence="4 7" id="KW-0812">Transmembrane</keyword>
<dbReference type="PANTHER" id="PTHR43414:SF6">
    <property type="entry name" value="MULTIDRUG RESISTANCE PROTEIN MDTG"/>
    <property type="match status" value="1"/>
</dbReference>
<dbReference type="EMBL" id="JAPMLT010000001">
    <property type="protein sequence ID" value="MCX7568496.1"/>
    <property type="molecule type" value="Genomic_DNA"/>
</dbReference>
<proteinExistence type="predicted"/>
<gene>
    <name evidence="9" type="ORF">OS242_00760</name>
</gene>
<keyword evidence="2" id="KW-0813">Transport</keyword>
<dbReference type="Gene3D" id="1.20.1250.20">
    <property type="entry name" value="MFS general substrate transporter like domains"/>
    <property type="match status" value="2"/>
</dbReference>
<feature type="transmembrane region" description="Helical" evidence="7">
    <location>
        <begin position="12"/>
        <end position="33"/>
    </location>
</feature>
<feature type="transmembrane region" description="Helical" evidence="7">
    <location>
        <begin position="214"/>
        <end position="238"/>
    </location>
</feature>
<keyword evidence="10" id="KW-1185">Reference proteome</keyword>
<evidence type="ECO:0000256" key="5">
    <source>
        <dbReference type="ARBA" id="ARBA00022989"/>
    </source>
</evidence>
<dbReference type="Pfam" id="PF07690">
    <property type="entry name" value="MFS_1"/>
    <property type="match status" value="1"/>
</dbReference>